<dbReference type="GO" id="GO:0006508">
    <property type="term" value="P:proteolysis"/>
    <property type="evidence" value="ECO:0007669"/>
    <property type="project" value="UniProtKB-KW"/>
</dbReference>
<organism evidence="2 4">
    <name type="scientific">Halobacterium salinarum (strain ATCC 33171 / DSM 3754 / JCM 8978 / NBRC 102687 / NCIMB 764 / 91-R6)</name>
    <dbReference type="NCBI Taxonomy" id="2597657"/>
    <lineage>
        <taxon>Archaea</taxon>
        <taxon>Methanobacteriati</taxon>
        <taxon>Methanobacteriota</taxon>
        <taxon>Stenosarchaea group</taxon>
        <taxon>Halobacteria</taxon>
        <taxon>Halobacteriales</taxon>
        <taxon>Halobacteriaceae</taxon>
        <taxon>Halobacterium</taxon>
    </lineage>
</organism>
<reference evidence="3 5" key="2">
    <citation type="submission" date="2019-07" db="EMBL/GenBank/DDBJ databases">
        <title>Genomic Encyclopedia of Archaeal and Bacterial Type Strains, Phase II (KMG-II): from individual species to whole genera.</title>
        <authorList>
            <person name="Goeker M."/>
        </authorList>
    </citation>
    <scope>NUCLEOTIDE SEQUENCE [LARGE SCALE GENOMIC DNA]</scope>
    <source>
        <strain evidence="3 5">DSM 3754</strain>
    </source>
</reference>
<reference evidence="2" key="3">
    <citation type="journal article" name="MicrobiologyOpen">
        <title>Whole-genome comparison between the type strain of Halobacterium salinarum (DSM 3754(T)) and the laboratory strains R1 and NRC-1.</title>
        <authorList>
            <person name="Pfeiffer F."/>
            <person name="Losensky G."/>
            <person name="Marchfelder A."/>
            <person name="Habermann B."/>
            <person name="Dyall-Smith M."/>
        </authorList>
    </citation>
    <scope>NUCLEOTIDE SEQUENCE</scope>
    <source>
        <strain evidence="2">91-R6</strain>
    </source>
</reference>
<sequence length="169" mass="17089">MEGVFGQSLSFVLVVIGAVLCIAEALAPGAHLIVLGVALLAAGLAGMFVLSGATAFQLAGLVLVVGMVALYVYRYYEIYEGTGSGQTQSSSDLRGKRGYVVDPVTPREGRVDLEHGGFDSSYAARTTTGTIPADTEVVVVDPGGGNVVTVEPVADAAAAGNDAEDGVPG</sequence>
<proteinExistence type="predicted"/>
<keyword evidence="3" id="KW-0645">Protease</keyword>
<keyword evidence="1" id="KW-0472">Membrane</keyword>
<feature type="transmembrane region" description="Helical" evidence="1">
    <location>
        <begin position="55"/>
        <end position="73"/>
    </location>
</feature>
<reference evidence="2 4" key="1">
    <citation type="journal article" date="2019" name="Microbiol. Resour. Announc.">
        <title>The Genome Sequence of the Halobacterium salinarum Type Strain Is Closely Related to That of Laboratory Strains NRC-1 and R1.</title>
        <authorList>
            <person name="Pfeiffer F."/>
            <person name="Marchfelder A."/>
            <person name="Habermann B."/>
            <person name="Dyall-Smith M.L."/>
        </authorList>
    </citation>
    <scope>NUCLEOTIDE SEQUENCE [LARGE SCALE GENOMIC DNA]</scope>
    <source>
        <strain evidence="2">91-R6</strain>
        <strain evidence="4">ATCC 33171 / DSM 3754 / JCM 8978 / NBRC 102687 / NCIMB 764 / 91-R6</strain>
    </source>
</reference>
<dbReference type="RefSeq" id="WP_010902194.1">
    <property type="nucleotide sequence ID" value="NZ_VRYN01000002.1"/>
</dbReference>
<dbReference type="Gene3D" id="2.40.50.140">
    <property type="entry name" value="Nucleic acid-binding proteins"/>
    <property type="match status" value="1"/>
</dbReference>
<keyword evidence="3" id="KW-0378">Hydrolase</keyword>
<keyword evidence="1" id="KW-1133">Transmembrane helix</keyword>
<dbReference type="PANTHER" id="PTHR33507:SF3">
    <property type="entry name" value="INNER MEMBRANE PROTEIN YBBJ"/>
    <property type="match status" value="1"/>
</dbReference>
<dbReference type="Proteomes" id="UP000323075">
    <property type="component" value="Unassembled WGS sequence"/>
</dbReference>
<keyword evidence="1" id="KW-0812">Transmembrane</keyword>
<evidence type="ECO:0000256" key="1">
    <source>
        <dbReference type="SAM" id="Phobius"/>
    </source>
</evidence>
<dbReference type="EMBL" id="VRYN01000002">
    <property type="protein sequence ID" value="TYO76777.1"/>
    <property type="molecule type" value="Genomic_DNA"/>
</dbReference>
<feature type="transmembrane region" description="Helical" evidence="1">
    <location>
        <begin position="6"/>
        <end position="23"/>
    </location>
</feature>
<dbReference type="InterPro" id="IPR052165">
    <property type="entry name" value="Membrane_assoc_protease"/>
</dbReference>
<evidence type="ECO:0000313" key="4">
    <source>
        <dbReference type="Proteomes" id="UP000296216"/>
    </source>
</evidence>
<accession>A0A4D6GR81</accession>
<dbReference type="EMBL" id="CP038631">
    <property type="protein sequence ID" value="QCC44174.1"/>
    <property type="molecule type" value="Genomic_DNA"/>
</dbReference>
<dbReference type="GO" id="GO:0008233">
    <property type="term" value="F:peptidase activity"/>
    <property type="evidence" value="ECO:0007669"/>
    <property type="project" value="UniProtKB-KW"/>
</dbReference>
<dbReference type="PANTHER" id="PTHR33507">
    <property type="entry name" value="INNER MEMBRANE PROTEIN YBBJ"/>
    <property type="match status" value="1"/>
</dbReference>
<evidence type="ECO:0000313" key="2">
    <source>
        <dbReference type="EMBL" id="QCC44174.1"/>
    </source>
</evidence>
<dbReference type="Proteomes" id="UP000296216">
    <property type="component" value="Chromosome"/>
</dbReference>
<dbReference type="AlphaFoldDB" id="A0A4D6GR81"/>
<evidence type="ECO:0000313" key="5">
    <source>
        <dbReference type="Proteomes" id="UP000323075"/>
    </source>
</evidence>
<dbReference type="GO" id="GO:0005886">
    <property type="term" value="C:plasma membrane"/>
    <property type="evidence" value="ECO:0007669"/>
    <property type="project" value="TreeGrafter"/>
</dbReference>
<name>A0A4D6GR81_HALS9</name>
<feature type="transmembrane region" description="Helical" evidence="1">
    <location>
        <begin position="30"/>
        <end position="49"/>
    </location>
</feature>
<evidence type="ECO:0000313" key="3">
    <source>
        <dbReference type="EMBL" id="TYO76777.1"/>
    </source>
</evidence>
<dbReference type="InterPro" id="IPR012340">
    <property type="entry name" value="NA-bd_OB-fold"/>
</dbReference>
<protein>
    <submittedName>
        <fullName evidence="3">Membrane protein implicated in regulation of membrane protease activity</fullName>
    </submittedName>
    <submittedName>
        <fullName evidence="2">NfeD domain protein</fullName>
    </submittedName>
</protein>
<dbReference type="GeneID" id="68693267"/>
<gene>
    <name evidence="3" type="ORF">APQ99_01418</name>
    <name evidence="2" type="ORF">HBSAL_02225</name>
</gene>